<dbReference type="RefSeq" id="WP_060936896.1">
    <property type="nucleotide sequence ID" value="NZ_JASOZP010000004.1"/>
</dbReference>
<dbReference type="InterPro" id="IPR000825">
    <property type="entry name" value="SUF_FeS_clus_asmbl_SufBD_core"/>
</dbReference>
<dbReference type="OrthoDB" id="9803529at2"/>
<dbReference type="InterPro" id="IPR055346">
    <property type="entry name" value="Fe-S_cluster_assembly_SufBD"/>
</dbReference>
<evidence type="ECO:0000313" key="4">
    <source>
        <dbReference type="EMBL" id="KXB36173.1"/>
    </source>
</evidence>
<dbReference type="PANTHER" id="PTHR30508">
    <property type="entry name" value="FES CLUSTER ASSEMBLY PROTEIN SUF"/>
    <property type="match status" value="1"/>
</dbReference>
<dbReference type="PATRIC" id="fig|87541.4.peg.1018"/>
<name>A0A133XZ46_9LACT</name>
<dbReference type="Pfam" id="PF01458">
    <property type="entry name" value="SUFBD_core"/>
    <property type="match status" value="1"/>
</dbReference>
<reference evidence="4 5" key="1">
    <citation type="submission" date="2016-01" db="EMBL/GenBank/DDBJ databases">
        <authorList>
            <person name="Oliw E.H."/>
        </authorList>
    </citation>
    <scope>NUCLEOTIDE SEQUENCE [LARGE SCALE GENOMIC DNA]</scope>
    <source>
        <strain evidence="4 5">KA00635</strain>
    </source>
</reference>
<accession>A0A133XZ46</accession>
<dbReference type="PANTHER" id="PTHR30508:SF1">
    <property type="entry name" value="UPF0051 PROTEIN ABCI8, CHLOROPLASTIC-RELATED"/>
    <property type="match status" value="1"/>
</dbReference>
<proteinExistence type="inferred from homology"/>
<dbReference type="AlphaFoldDB" id="A0A133XZ46"/>
<dbReference type="EMBL" id="LSCQ01000047">
    <property type="protein sequence ID" value="KXB36173.1"/>
    <property type="molecule type" value="Genomic_DNA"/>
</dbReference>
<protein>
    <submittedName>
        <fullName evidence="4">FeS assembly protein SufD</fullName>
    </submittedName>
</protein>
<feature type="domain" description="SUF system FeS cluster assembly SufBD N-terminal" evidence="3">
    <location>
        <begin position="89"/>
        <end position="170"/>
    </location>
</feature>
<comment type="caution">
    <text evidence="4">The sequence shown here is derived from an EMBL/GenBank/DDBJ whole genome shotgun (WGS) entry which is preliminary data.</text>
</comment>
<organism evidence="4 5">
    <name type="scientific">Aerococcus christensenii</name>
    <dbReference type="NCBI Taxonomy" id="87541"/>
    <lineage>
        <taxon>Bacteria</taxon>
        <taxon>Bacillati</taxon>
        <taxon>Bacillota</taxon>
        <taxon>Bacilli</taxon>
        <taxon>Lactobacillales</taxon>
        <taxon>Aerococcaceae</taxon>
        <taxon>Aerococcus</taxon>
    </lineage>
</organism>
<evidence type="ECO:0000313" key="5">
    <source>
        <dbReference type="Proteomes" id="UP000070422"/>
    </source>
</evidence>
<dbReference type="NCBIfam" id="TIGR01981">
    <property type="entry name" value="sufD"/>
    <property type="match status" value="1"/>
</dbReference>
<dbReference type="InterPro" id="IPR045595">
    <property type="entry name" value="SufBD_N"/>
</dbReference>
<dbReference type="InterPro" id="IPR037284">
    <property type="entry name" value="SUF_FeS_clus_asmbl_SufBD_sf"/>
</dbReference>
<dbReference type="InterPro" id="IPR011542">
    <property type="entry name" value="SUF_FeS_clus_asmbl_SufD"/>
</dbReference>
<evidence type="ECO:0000259" key="3">
    <source>
        <dbReference type="Pfam" id="PF19295"/>
    </source>
</evidence>
<gene>
    <name evidence="4" type="ORF">HMPREF3187_01027</name>
</gene>
<dbReference type="Proteomes" id="UP000070422">
    <property type="component" value="Unassembled WGS sequence"/>
</dbReference>
<dbReference type="STRING" id="87541.AWM71_03175"/>
<feature type="domain" description="SUF system FeS cluster assembly SufBD core" evidence="2">
    <location>
        <begin position="182"/>
        <end position="409"/>
    </location>
</feature>
<dbReference type="GO" id="GO:0016226">
    <property type="term" value="P:iron-sulfur cluster assembly"/>
    <property type="evidence" value="ECO:0007669"/>
    <property type="project" value="InterPro"/>
</dbReference>
<evidence type="ECO:0000256" key="1">
    <source>
        <dbReference type="ARBA" id="ARBA00043967"/>
    </source>
</evidence>
<dbReference type="SUPFAM" id="SSF101960">
    <property type="entry name" value="Stabilizer of iron transporter SufD"/>
    <property type="match status" value="1"/>
</dbReference>
<evidence type="ECO:0000259" key="2">
    <source>
        <dbReference type="Pfam" id="PF01458"/>
    </source>
</evidence>
<comment type="similarity">
    <text evidence="1">Belongs to the iron-sulfur cluster assembly SufBD family.</text>
</comment>
<sequence length="438" mass="49224">MTSESKSRLNVGLLPSQELPLEAWQQEIDHLQEASFIHKKRQQALKEIPQLRGPEIPKISYENWPLLPERFVYEKEEGKDLEVSFDKSSSLVQVGNQTIYRSLLEKYQEKGVICTDIFSAIQHYPELIEKYYFQTAAQTDDNYGMAYNALAMMNGIFIYVPRQVVIDKPLESLIYQEAQVPNQAFIHHVLIVVEDNARLNYIERYRTYGSCKSTANIVVEIIAKSGAFVHYTGIDRLGKETTAYIGRRGEVAKDAEVDFTVACLNEGNVLYDSEIKLKGSGALGEYRAVAVTGEDKVQGLNSVVKNYGKSTRGNIIQKGVILNQSTLILNGVGHILKGAKGSDAQQEDRVLMFSDRARGDANPILLIDDNDVTAGHAASVGRVNPEQMYYLMSRGIDVNQARLLVIRGFLGEVIIEGLDKTIQEEILNIIDRRLIQFE</sequence>
<dbReference type="Pfam" id="PF19295">
    <property type="entry name" value="SufBD_N"/>
    <property type="match status" value="1"/>
</dbReference>